<protein>
    <submittedName>
        <fullName evidence="1">Uncharacterized protein</fullName>
    </submittedName>
</protein>
<reference evidence="1" key="1">
    <citation type="journal article" date="2019" name="MBio">
        <title>Virus Genomes from Deep Sea Sediments Expand the Ocean Megavirome and Support Independent Origins of Viral Gigantism.</title>
        <authorList>
            <person name="Backstrom D."/>
            <person name="Yutin N."/>
            <person name="Jorgensen S.L."/>
            <person name="Dharamshi J."/>
            <person name="Homa F."/>
            <person name="Zaremba-Niedwiedzka K."/>
            <person name="Spang A."/>
            <person name="Wolf Y.I."/>
            <person name="Koonin E.V."/>
            <person name="Ettema T.J."/>
        </authorList>
    </citation>
    <scope>NUCLEOTIDE SEQUENCE</scope>
</reference>
<accession>A0A481YYE7</accession>
<sequence length="230" mass="26190">MSNQRVFSRWTTDEVLNCEIVKQWLLNPTDSRYIKRMEDIDYNAEDMNYNCSKWKSAWESMEFTKEGPIQVGDTTVEGHLWHGIPAQMANDIPAVYKKILGRRAKNEETTFSYQLDGLSILEWIDISASVPIRSLELDIGESKITKEHVGVNVDQIVPFNGGFPMFAAKFSERTLSVHLSEPGVVQVKGYYTSIPTADEDRLRQEQLYLQSTLEPSKLFKVTGGTVGIIF</sequence>
<name>A0A481YYE7_9VIRU</name>
<proteinExistence type="predicted"/>
<gene>
    <name evidence="1" type="ORF">LCMAC202_05310</name>
</gene>
<organism evidence="1">
    <name type="scientific">Marseillevirus LCMAC202</name>
    <dbReference type="NCBI Taxonomy" id="2506606"/>
    <lineage>
        <taxon>Viruses</taxon>
        <taxon>Varidnaviria</taxon>
        <taxon>Bamfordvirae</taxon>
        <taxon>Nucleocytoviricota</taxon>
        <taxon>Megaviricetes</taxon>
        <taxon>Pimascovirales</taxon>
        <taxon>Pimascovirales incertae sedis</taxon>
        <taxon>Marseilleviridae</taxon>
    </lineage>
</organism>
<dbReference type="EMBL" id="MK500377">
    <property type="protein sequence ID" value="QBK88169.1"/>
    <property type="molecule type" value="Genomic_DNA"/>
</dbReference>
<evidence type="ECO:0000313" key="1">
    <source>
        <dbReference type="EMBL" id="QBK88169.1"/>
    </source>
</evidence>